<evidence type="ECO:0000256" key="7">
    <source>
        <dbReference type="ARBA" id="ARBA00023224"/>
    </source>
</evidence>
<dbReference type="GeneID" id="116299119"/>
<dbReference type="CDD" id="cd00637">
    <property type="entry name" value="7tm_classA_rhodopsin-like"/>
    <property type="match status" value="1"/>
</dbReference>
<keyword evidence="10" id="KW-1185">Reference proteome</keyword>
<feature type="transmembrane region" description="Helical" evidence="8">
    <location>
        <begin position="239"/>
        <end position="264"/>
    </location>
</feature>
<dbReference type="Proteomes" id="UP000515163">
    <property type="component" value="Unplaced"/>
</dbReference>
<feature type="domain" description="G-protein coupled receptors family 1 profile" evidence="9">
    <location>
        <begin position="45"/>
        <end position="297"/>
    </location>
</feature>
<name>A0A6P8IDN1_ACTTE</name>
<feature type="transmembrane region" description="Helical" evidence="8">
    <location>
        <begin position="146"/>
        <end position="168"/>
    </location>
</feature>
<dbReference type="PANTHER" id="PTHR45695:SF9">
    <property type="entry name" value="LEUCOKININ RECEPTOR"/>
    <property type="match status" value="1"/>
</dbReference>
<keyword evidence="2 8" id="KW-0812">Transmembrane</keyword>
<dbReference type="InterPro" id="IPR017452">
    <property type="entry name" value="GPCR_Rhodpsn_7TM"/>
</dbReference>
<evidence type="ECO:0000256" key="5">
    <source>
        <dbReference type="ARBA" id="ARBA00023136"/>
    </source>
</evidence>
<keyword evidence="4" id="KW-0297">G-protein coupled receptor</keyword>
<comment type="subcellular location">
    <subcellularLocation>
        <location evidence="1">Membrane</location>
        <topology evidence="1">Multi-pass membrane protein</topology>
    </subcellularLocation>
</comment>
<dbReference type="AlphaFoldDB" id="A0A6P8IDN1"/>
<keyword evidence="5 8" id="KW-0472">Membrane</keyword>
<feature type="transmembrane region" description="Helical" evidence="8">
    <location>
        <begin position="66"/>
        <end position="86"/>
    </location>
</feature>
<dbReference type="PROSITE" id="PS50262">
    <property type="entry name" value="G_PROTEIN_RECEP_F1_2"/>
    <property type="match status" value="1"/>
</dbReference>
<dbReference type="KEGG" id="aten:116299119"/>
<feature type="transmembrane region" description="Helical" evidence="8">
    <location>
        <begin position="188"/>
        <end position="211"/>
    </location>
</feature>
<reference evidence="11" key="1">
    <citation type="submission" date="2025-08" db="UniProtKB">
        <authorList>
            <consortium name="RefSeq"/>
        </authorList>
    </citation>
    <scope>IDENTIFICATION</scope>
    <source>
        <tissue evidence="11">Tentacle</tissue>
    </source>
</reference>
<evidence type="ECO:0000256" key="4">
    <source>
        <dbReference type="ARBA" id="ARBA00023040"/>
    </source>
</evidence>
<dbReference type="GO" id="GO:0004930">
    <property type="term" value="F:G protein-coupled receptor activity"/>
    <property type="evidence" value="ECO:0007669"/>
    <property type="project" value="UniProtKB-KW"/>
</dbReference>
<feature type="transmembrane region" description="Helical" evidence="8">
    <location>
        <begin position="276"/>
        <end position="300"/>
    </location>
</feature>
<dbReference type="PRINTS" id="PR00237">
    <property type="entry name" value="GPCRRHODOPSN"/>
</dbReference>
<keyword evidence="3 8" id="KW-1133">Transmembrane helix</keyword>
<dbReference type="Gene3D" id="1.20.1070.10">
    <property type="entry name" value="Rhodopsin 7-helix transmembrane proteins"/>
    <property type="match status" value="1"/>
</dbReference>
<dbReference type="SUPFAM" id="SSF81321">
    <property type="entry name" value="Family A G protein-coupled receptor-like"/>
    <property type="match status" value="1"/>
</dbReference>
<dbReference type="RefSeq" id="XP_031563615.1">
    <property type="nucleotide sequence ID" value="XM_031707755.1"/>
</dbReference>
<dbReference type="Pfam" id="PF00001">
    <property type="entry name" value="7tm_1"/>
    <property type="match status" value="1"/>
</dbReference>
<dbReference type="InParanoid" id="A0A6P8IDN1"/>
<dbReference type="PANTHER" id="PTHR45695">
    <property type="entry name" value="LEUCOKININ RECEPTOR-RELATED"/>
    <property type="match status" value="1"/>
</dbReference>
<dbReference type="OrthoDB" id="5963901at2759"/>
<proteinExistence type="predicted"/>
<dbReference type="FunFam" id="1.20.1070.10:FF:000291">
    <property type="entry name" value="Predicted protein"/>
    <property type="match status" value="1"/>
</dbReference>
<feature type="transmembrane region" description="Helical" evidence="8">
    <location>
        <begin position="106"/>
        <end position="125"/>
    </location>
</feature>
<feature type="transmembrane region" description="Helical" evidence="8">
    <location>
        <begin position="32"/>
        <end position="54"/>
    </location>
</feature>
<evidence type="ECO:0000313" key="10">
    <source>
        <dbReference type="Proteomes" id="UP000515163"/>
    </source>
</evidence>
<keyword evidence="7" id="KW-0807">Transducer</keyword>
<evidence type="ECO:0000256" key="3">
    <source>
        <dbReference type="ARBA" id="ARBA00022989"/>
    </source>
</evidence>
<evidence type="ECO:0000256" key="2">
    <source>
        <dbReference type="ARBA" id="ARBA00022692"/>
    </source>
</evidence>
<dbReference type="GO" id="GO:0005886">
    <property type="term" value="C:plasma membrane"/>
    <property type="evidence" value="ECO:0007669"/>
    <property type="project" value="TreeGrafter"/>
</dbReference>
<gene>
    <name evidence="11" type="primary">LOC116299119</name>
</gene>
<organism evidence="10 11">
    <name type="scientific">Actinia tenebrosa</name>
    <name type="common">Australian red waratah sea anemone</name>
    <dbReference type="NCBI Taxonomy" id="6105"/>
    <lineage>
        <taxon>Eukaryota</taxon>
        <taxon>Metazoa</taxon>
        <taxon>Cnidaria</taxon>
        <taxon>Anthozoa</taxon>
        <taxon>Hexacorallia</taxon>
        <taxon>Actiniaria</taxon>
        <taxon>Actiniidae</taxon>
        <taxon>Actinia</taxon>
    </lineage>
</organism>
<keyword evidence="6" id="KW-0675">Receptor</keyword>
<dbReference type="SMART" id="SM01381">
    <property type="entry name" value="7TM_GPCR_Srsx"/>
    <property type="match status" value="1"/>
</dbReference>
<evidence type="ECO:0000259" key="9">
    <source>
        <dbReference type="PROSITE" id="PS50262"/>
    </source>
</evidence>
<evidence type="ECO:0000256" key="1">
    <source>
        <dbReference type="ARBA" id="ARBA00004141"/>
    </source>
</evidence>
<accession>A0A6P8IDN1</accession>
<dbReference type="InterPro" id="IPR000276">
    <property type="entry name" value="GPCR_Rhodpsn"/>
</dbReference>
<sequence>MENTSNTRFWNLTIEDSVSCSKETFEFRMTKYAFYGVIFVISFIGNSCVCVVVWRKAGMKTVMNYFLVNLAVADLAFTVICIPFDLPVQENGYKWPFHESLCKVIFPLQTMCAFASVFTLAAISLSRFRAVVHPMKRQLNLPATRAVICIIWLSSLVFVIPYGLVLRVNRDTNQCEEDWPQPAHLYRTTYTISIFIAQYLIPLALIFWAYVRIYFEMAANSARYHQCTRNEHAIETRKVLRTAIAVTVLFAICMLPNHIVWVMMDFIEDNSFIGCSSWLVVANICVFANSAADPIVYTVFHEKYRKEFVRFATGICRLYTGKRRNHNLEVTVTYYGNAFTENSHHCHGNKMRLTTNTSTNSVLDKARDLNDVNHHCHGNKVRLTVNTSTNSVLDDTRDLNDGNRHCHGNKVRLTANTSTNSVLDDTRDLNDGNHHCHGNKLRLTTNTSTNSVLDKARDLNDGNHHCHGNKLRISPNMSTNLVLDDTNKLNDSIHHCHGNNVRLIINTNS</sequence>
<evidence type="ECO:0000256" key="6">
    <source>
        <dbReference type="ARBA" id="ARBA00023170"/>
    </source>
</evidence>
<protein>
    <submittedName>
        <fullName evidence="11">QRFP-like peptide receptor</fullName>
    </submittedName>
</protein>
<evidence type="ECO:0000256" key="8">
    <source>
        <dbReference type="SAM" id="Phobius"/>
    </source>
</evidence>
<evidence type="ECO:0000313" key="11">
    <source>
        <dbReference type="RefSeq" id="XP_031563615.1"/>
    </source>
</evidence>